<evidence type="ECO:0000313" key="2">
    <source>
        <dbReference type="EMBL" id="GJT00999.1"/>
    </source>
</evidence>
<comment type="caution">
    <text evidence="2">The sequence shown here is derived from an EMBL/GenBank/DDBJ whole genome shotgun (WGS) entry which is preliminary data.</text>
</comment>
<sequence length="178" mass="21057">LTPEQNGVVERRNHTLVEAARTMLSASKLPLFFPNDNDSWKAIEEMIINSEEFYQLLKFPYHVVAIVFGSLNDAATMKYDLEAWFPASATYRELVSWSNCTDYQSRKLEIHFGQKKCIHMFLEDEHICSNEFDEKAQRAYMFFEEFTYVLGMTFICFKEFDEKHEACIYVLLCFKEFD</sequence>
<evidence type="ECO:0000259" key="1">
    <source>
        <dbReference type="Pfam" id="PF00587"/>
    </source>
</evidence>
<dbReference type="Pfam" id="PF00587">
    <property type="entry name" value="tRNA-synt_2b"/>
    <property type="match status" value="1"/>
</dbReference>
<keyword evidence="3" id="KW-1185">Reference proteome</keyword>
<dbReference type="InterPro" id="IPR002314">
    <property type="entry name" value="aa-tRNA-synt_IIb"/>
</dbReference>
<dbReference type="Gene3D" id="3.30.930.10">
    <property type="entry name" value="Bira Bifunctional Protein, Domain 2"/>
    <property type="match status" value="1"/>
</dbReference>
<dbReference type="EMBL" id="BQNB010012238">
    <property type="protein sequence ID" value="GJT00999.1"/>
    <property type="molecule type" value="Genomic_DNA"/>
</dbReference>
<dbReference type="PANTHER" id="PTHR11778">
    <property type="entry name" value="SERYL-TRNA SYNTHETASE"/>
    <property type="match status" value="1"/>
</dbReference>
<reference evidence="2" key="2">
    <citation type="submission" date="2022-01" db="EMBL/GenBank/DDBJ databases">
        <authorList>
            <person name="Yamashiro T."/>
            <person name="Shiraishi A."/>
            <person name="Satake H."/>
            <person name="Nakayama K."/>
        </authorList>
    </citation>
    <scope>NUCLEOTIDE SEQUENCE</scope>
</reference>
<dbReference type="SUPFAM" id="SSF55681">
    <property type="entry name" value="Class II aaRS and biotin synthetases"/>
    <property type="match status" value="1"/>
</dbReference>
<reference evidence="2" key="1">
    <citation type="journal article" date="2022" name="Int. J. Mol. Sci.">
        <title>Draft Genome of Tanacetum Coccineum: Genomic Comparison of Closely Related Tanacetum-Family Plants.</title>
        <authorList>
            <person name="Yamashiro T."/>
            <person name="Shiraishi A."/>
            <person name="Nakayama K."/>
            <person name="Satake H."/>
        </authorList>
    </citation>
    <scope>NUCLEOTIDE SEQUENCE</scope>
</reference>
<dbReference type="InterPro" id="IPR045864">
    <property type="entry name" value="aa-tRNA-synth_II/BPL/LPL"/>
</dbReference>
<protein>
    <submittedName>
        <fullName evidence="2">Serine--tRNA ligase-like protein</fullName>
    </submittedName>
</protein>
<dbReference type="PRINTS" id="PR00981">
    <property type="entry name" value="TRNASYNTHSER"/>
</dbReference>
<accession>A0ABQ5AJ62</accession>
<feature type="domain" description="Aminoacyl-tRNA synthetase class II (G/ P/ S/T)" evidence="1">
    <location>
        <begin position="35"/>
        <end position="115"/>
    </location>
</feature>
<dbReference type="InterPro" id="IPR002317">
    <property type="entry name" value="Ser-tRNA-ligase_type_1"/>
</dbReference>
<proteinExistence type="predicted"/>
<gene>
    <name evidence="2" type="ORF">Tco_0822168</name>
</gene>
<organism evidence="2 3">
    <name type="scientific">Tanacetum coccineum</name>
    <dbReference type="NCBI Taxonomy" id="301880"/>
    <lineage>
        <taxon>Eukaryota</taxon>
        <taxon>Viridiplantae</taxon>
        <taxon>Streptophyta</taxon>
        <taxon>Embryophyta</taxon>
        <taxon>Tracheophyta</taxon>
        <taxon>Spermatophyta</taxon>
        <taxon>Magnoliopsida</taxon>
        <taxon>eudicotyledons</taxon>
        <taxon>Gunneridae</taxon>
        <taxon>Pentapetalae</taxon>
        <taxon>asterids</taxon>
        <taxon>campanulids</taxon>
        <taxon>Asterales</taxon>
        <taxon>Asteraceae</taxon>
        <taxon>Asteroideae</taxon>
        <taxon>Anthemideae</taxon>
        <taxon>Anthemidinae</taxon>
        <taxon>Tanacetum</taxon>
    </lineage>
</organism>
<name>A0ABQ5AJ62_9ASTR</name>
<feature type="non-terminal residue" evidence="2">
    <location>
        <position position="1"/>
    </location>
</feature>
<dbReference type="Proteomes" id="UP001151760">
    <property type="component" value="Unassembled WGS sequence"/>
</dbReference>
<evidence type="ECO:0000313" key="3">
    <source>
        <dbReference type="Proteomes" id="UP001151760"/>
    </source>
</evidence>